<name>A0A1H0Y8A4_9EURY</name>
<dbReference type="Gene3D" id="3.40.1390.30">
    <property type="entry name" value="NIF3 (NGG1p interacting factor 3)-like"/>
    <property type="match status" value="2"/>
</dbReference>
<evidence type="ECO:0000313" key="5">
    <source>
        <dbReference type="Proteomes" id="UP000199289"/>
    </source>
</evidence>
<dbReference type="GO" id="GO:0005737">
    <property type="term" value="C:cytoplasm"/>
    <property type="evidence" value="ECO:0007669"/>
    <property type="project" value="TreeGrafter"/>
</dbReference>
<organism evidence="4 5">
    <name type="scientific">Halopelagius longus</name>
    <dbReference type="NCBI Taxonomy" id="1236180"/>
    <lineage>
        <taxon>Archaea</taxon>
        <taxon>Methanobacteriati</taxon>
        <taxon>Methanobacteriota</taxon>
        <taxon>Stenosarchaea group</taxon>
        <taxon>Halobacteria</taxon>
        <taxon>Halobacteriales</taxon>
        <taxon>Haloferacaceae</taxon>
    </lineage>
</organism>
<dbReference type="GO" id="GO:0046872">
    <property type="term" value="F:metal ion binding"/>
    <property type="evidence" value="ECO:0007669"/>
    <property type="project" value="UniProtKB-KW"/>
</dbReference>
<dbReference type="SUPFAM" id="SSF102705">
    <property type="entry name" value="NIF3 (NGG1p interacting factor 3)-like"/>
    <property type="match status" value="1"/>
</dbReference>
<evidence type="ECO:0000256" key="2">
    <source>
        <dbReference type="ARBA" id="ARBA00022723"/>
    </source>
</evidence>
<dbReference type="InterPro" id="IPR002678">
    <property type="entry name" value="DUF34/NIF3"/>
</dbReference>
<feature type="binding site" evidence="3">
    <location>
        <position position="131"/>
    </location>
    <ligand>
        <name>a divalent metal cation</name>
        <dbReference type="ChEBI" id="CHEBI:60240"/>
        <label>1</label>
    </ligand>
</feature>
<dbReference type="AlphaFoldDB" id="A0A1H0Y8A4"/>
<comment type="similarity">
    <text evidence="1">Belongs to the GTP cyclohydrolase I type 2/NIF3 family.</text>
</comment>
<reference evidence="5" key="1">
    <citation type="submission" date="2016-10" db="EMBL/GenBank/DDBJ databases">
        <authorList>
            <person name="Varghese N."/>
            <person name="Submissions S."/>
        </authorList>
    </citation>
    <scope>NUCLEOTIDE SEQUENCE [LARGE SCALE GENOMIC DNA]</scope>
    <source>
        <strain evidence="5">CGMCC 1.12397</strain>
    </source>
</reference>
<feature type="binding site" evidence="3">
    <location>
        <position position="167"/>
    </location>
    <ligand>
        <name>a divalent metal cation</name>
        <dbReference type="ChEBI" id="CHEBI:60240"/>
        <label>1</label>
    </ligand>
</feature>
<accession>A0A1H0Y8A4</accession>
<proteinExistence type="inferred from homology"/>
<gene>
    <name evidence="4" type="ORF">SAMN05216278_0456</name>
</gene>
<dbReference type="Pfam" id="PF01784">
    <property type="entry name" value="DUF34_NIF3"/>
    <property type="match status" value="1"/>
</dbReference>
<dbReference type="Proteomes" id="UP000199289">
    <property type="component" value="Unassembled WGS sequence"/>
</dbReference>
<keyword evidence="2 3" id="KW-0479">Metal-binding</keyword>
<dbReference type="FunFam" id="3.40.1390.30:FF:000001">
    <property type="entry name" value="GTP cyclohydrolase 1 type 2"/>
    <property type="match status" value="1"/>
</dbReference>
<dbReference type="PANTHER" id="PTHR13799:SF14">
    <property type="entry name" value="GTP CYCLOHYDROLASE 1 TYPE 2 HOMOLOG"/>
    <property type="match status" value="1"/>
</dbReference>
<feature type="binding site" evidence="3">
    <location>
        <position position="130"/>
    </location>
    <ligand>
        <name>a divalent metal cation</name>
        <dbReference type="ChEBI" id="CHEBI:60240"/>
        <label>1</label>
    </ligand>
</feature>
<protein>
    <submittedName>
        <fullName evidence="4">Dinuclear metal center protein, YbgI/SA1388 family</fullName>
    </submittedName>
</protein>
<evidence type="ECO:0000313" key="4">
    <source>
        <dbReference type="EMBL" id="SDQ11146.1"/>
    </source>
</evidence>
<feature type="binding site" evidence="3">
    <location>
        <position position="287"/>
    </location>
    <ligand>
        <name>a divalent metal cation</name>
        <dbReference type="ChEBI" id="CHEBI:60240"/>
        <label>1</label>
    </ligand>
</feature>
<dbReference type="EMBL" id="FNKQ01000001">
    <property type="protein sequence ID" value="SDQ11146.1"/>
    <property type="molecule type" value="Genomic_DNA"/>
</dbReference>
<evidence type="ECO:0000256" key="3">
    <source>
        <dbReference type="PIRSR" id="PIRSR602678-1"/>
    </source>
</evidence>
<dbReference type="PANTHER" id="PTHR13799">
    <property type="entry name" value="NGG1 INTERACTING FACTOR 3"/>
    <property type="match status" value="1"/>
</dbReference>
<feature type="binding site" evidence="3">
    <location>
        <position position="291"/>
    </location>
    <ligand>
        <name>a divalent metal cation</name>
        <dbReference type="ChEBI" id="CHEBI:60240"/>
        <label>1</label>
    </ligand>
</feature>
<evidence type="ECO:0000256" key="1">
    <source>
        <dbReference type="ARBA" id="ARBA00006964"/>
    </source>
</evidence>
<sequence length="318" mass="33775">MRNALLNLPIVDTRGRGRGTRFDPFGANGVGSSPGTYKGVVAVRAADLRAESGGYKRREADRRDMDLSDVVARYDEELNTEEFADVDASANGLQVGPAEGSVERVAFAVDAAEATIEAAVEADADLLVTHHGLVWGGLDRVTGRAYERIEPLVENDLALYVSHLPLDGHQTHGNAAGVADHLGLEAREPFGSLGPVEIGQAGRASNSYTVEGLRDELDALDNDGNPTRVFDFGPEEVTDVAIVTGSGVDWLDEAVEAGADAFVTGEGKQKVYHEAKEAGINVFLAGHYATETFGVRSLAALADEWGLETTYVDHPTGL</sequence>
<dbReference type="InterPro" id="IPR036069">
    <property type="entry name" value="DUF34/NIF3_sf"/>
</dbReference>
<dbReference type="NCBIfam" id="TIGR00486">
    <property type="entry name" value="YbgI_SA1388"/>
    <property type="match status" value="1"/>
</dbReference>